<organism evidence="2 3">
    <name type="scientific">Phrynocephalus forsythii</name>
    <dbReference type="NCBI Taxonomy" id="171643"/>
    <lineage>
        <taxon>Eukaryota</taxon>
        <taxon>Metazoa</taxon>
        <taxon>Chordata</taxon>
        <taxon>Craniata</taxon>
        <taxon>Vertebrata</taxon>
        <taxon>Euteleostomi</taxon>
        <taxon>Lepidosauria</taxon>
        <taxon>Squamata</taxon>
        <taxon>Bifurcata</taxon>
        <taxon>Unidentata</taxon>
        <taxon>Episquamata</taxon>
        <taxon>Toxicofera</taxon>
        <taxon>Iguania</taxon>
        <taxon>Acrodonta</taxon>
        <taxon>Agamidae</taxon>
        <taxon>Agaminae</taxon>
        <taxon>Phrynocephalus</taxon>
    </lineage>
</organism>
<feature type="region of interest" description="Disordered" evidence="1">
    <location>
        <begin position="1"/>
        <end position="23"/>
    </location>
</feature>
<dbReference type="EMBL" id="JAPFRF010000017">
    <property type="protein sequence ID" value="KAJ7309087.1"/>
    <property type="molecule type" value="Genomic_DNA"/>
</dbReference>
<feature type="compositionally biased region" description="Polar residues" evidence="1">
    <location>
        <begin position="10"/>
        <end position="20"/>
    </location>
</feature>
<gene>
    <name evidence="2" type="ORF">JRQ81_008397</name>
</gene>
<dbReference type="Proteomes" id="UP001142489">
    <property type="component" value="Unassembled WGS sequence"/>
</dbReference>
<sequence>MKPKIYKGSPISSPGGQQWHHQPEPGVAFPLAEWCAETAKWLQLQAGYHRILQQEELLTTLAQP</sequence>
<accession>A0A9Q0XBW8</accession>
<protein>
    <submittedName>
        <fullName evidence="2">Uncharacterized protein</fullName>
    </submittedName>
</protein>
<proteinExistence type="predicted"/>
<evidence type="ECO:0000313" key="2">
    <source>
        <dbReference type="EMBL" id="KAJ7309087.1"/>
    </source>
</evidence>
<name>A0A9Q0XBW8_9SAUR</name>
<comment type="caution">
    <text evidence="2">The sequence shown here is derived from an EMBL/GenBank/DDBJ whole genome shotgun (WGS) entry which is preliminary data.</text>
</comment>
<keyword evidence="3" id="KW-1185">Reference proteome</keyword>
<evidence type="ECO:0000256" key="1">
    <source>
        <dbReference type="SAM" id="MobiDB-lite"/>
    </source>
</evidence>
<evidence type="ECO:0000313" key="3">
    <source>
        <dbReference type="Proteomes" id="UP001142489"/>
    </source>
</evidence>
<reference evidence="2" key="1">
    <citation type="journal article" date="2023" name="DNA Res.">
        <title>Chromosome-level genome assembly of Phrynocephalus forsythii using third-generation DNA sequencing and Hi-C analysis.</title>
        <authorList>
            <person name="Qi Y."/>
            <person name="Zhao W."/>
            <person name="Zhao Y."/>
            <person name="Niu C."/>
            <person name="Cao S."/>
            <person name="Zhang Y."/>
        </authorList>
    </citation>
    <scope>NUCLEOTIDE SEQUENCE</scope>
    <source>
        <tissue evidence="2">Muscle</tissue>
    </source>
</reference>
<dbReference type="AlphaFoldDB" id="A0A9Q0XBW8"/>